<feature type="domain" description="Glycosyltransferase 2-like" evidence="1">
    <location>
        <begin position="331"/>
        <end position="452"/>
    </location>
</feature>
<dbReference type="InterPro" id="IPR029044">
    <property type="entry name" value="Nucleotide-diphossugar_trans"/>
</dbReference>
<dbReference type="PANTHER" id="PTHR22916:SF3">
    <property type="entry name" value="UDP-GLCNAC:BETAGAL BETA-1,3-N-ACETYLGLUCOSAMINYLTRANSFERASE-LIKE PROTEIN 1"/>
    <property type="match status" value="1"/>
</dbReference>
<accession>A0A6C0I7F0</accession>
<dbReference type="Pfam" id="PF00535">
    <property type="entry name" value="Glycos_transf_2"/>
    <property type="match status" value="1"/>
</dbReference>
<dbReference type="Gene3D" id="3.40.50.2000">
    <property type="entry name" value="Glycogen Phosphorylase B"/>
    <property type="match status" value="1"/>
</dbReference>
<dbReference type="GO" id="GO:0016758">
    <property type="term" value="F:hexosyltransferase activity"/>
    <property type="evidence" value="ECO:0007669"/>
    <property type="project" value="UniProtKB-ARBA"/>
</dbReference>
<dbReference type="CDD" id="cd00761">
    <property type="entry name" value="Glyco_tranf_GTA_type"/>
    <property type="match status" value="1"/>
</dbReference>
<reference evidence="2" key="1">
    <citation type="journal article" date="2020" name="Nature">
        <title>Giant virus diversity and host interactions through global metagenomics.</title>
        <authorList>
            <person name="Schulz F."/>
            <person name="Roux S."/>
            <person name="Paez-Espino D."/>
            <person name="Jungbluth S."/>
            <person name="Walsh D.A."/>
            <person name="Denef V.J."/>
            <person name="McMahon K.D."/>
            <person name="Konstantinidis K.T."/>
            <person name="Eloe-Fadrosh E.A."/>
            <person name="Kyrpides N.C."/>
            <person name="Woyke T."/>
        </authorList>
    </citation>
    <scope>NUCLEOTIDE SEQUENCE</scope>
    <source>
        <strain evidence="2">GVMAG-M-3300023184-50</strain>
    </source>
</reference>
<protein>
    <recommendedName>
        <fullName evidence="1">Glycosyltransferase 2-like domain-containing protein</fullName>
    </recommendedName>
</protein>
<evidence type="ECO:0000259" key="1">
    <source>
        <dbReference type="Pfam" id="PF00535"/>
    </source>
</evidence>
<proteinExistence type="predicted"/>
<name>A0A6C0I7F0_9ZZZZ</name>
<dbReference type="EMBL" id="MN740114">
    <property type="protein sequence ID" value="QHT88335.1"/>
    <property type="molecule type" value="Genomic_DNA"/>
</dbReference>
<dbReference type="SUPFAM" id="SSF53448">
    <property type="entry name" value="Nucleotide-diphospho-sugar transferases"/>
    <property type="match status" value="1"/>
</dbReference>
<dbReference type="Gene3D" id="3.90.550.10">
    <property type="entry name" value="Spore Coat Polysaccharide Biosynthesis Protein SpsA, Chain A"/>
    <property type="match status" value="1"/>
</dbReference>
<dbReference type="InterPro" id="IPR001173">
    <property type="entry name" value="Glyco_trans_2-like"/>
</dbReference>
<organism evidence="2">
    <name type="scientific">viral metagenome</name>
    <dbReference type="NCBI Taxonomy" id="1070528"/>
    <lineage>
        <taxon>unclassified sequences</taxon>
        <taxon>metagenomes</taxon>
        <taxon>organismal metagenomes</taxon>
    </lineage>
</organism>
<dbReference type="SUPFAM" id="SSF53756">
    <property type="entry name" value="UDP-Glycosyltransferase/glycogen phosphorylase"/>
    <property type="match status" value="1"/>
</dbReference>
<evidence type="ECO:0000313" key="2">
    <source>
        <dbReference type="EMBL" id="QHT88335.1"/>
    </source>
</evidence>
<sequence>MRVNIISNNRNQTGLSQDVDLLHGIWCVLFPDAQVRRFHHAQPECDEGDVNIFMEILNPSLFVYAGLNIWIPNPEWTYTSWTPYFSQLDHIWCKTEHSAALFAPHNTSVRHIGWTSISKNESPKNYQKAIVVAGKNTFRHPQIVIDSYRLTPDTSLLPELNVVYDSTRMNVVVPPGLENKIVLHPNTLHQKEYDALLAECGLAICISAGEGFGHAVNEAASTGCICMLNDIPAFVELGYESMWIPRNKVIPSDRIDTLYSTRVVDVFGGFDRYLGLSEEEKKRMSAQNAEMYRSKHLAWIESMRTAITGLDIGEYSLEASSTPESELPGVTIVTPTRDRVAFMELCAGCVDSQCYPTDKLEWIVLDDGKDTCEDKIKHIPFARHILMMQGKTIAEKRNMGAHLAKFPVIVHFDDDDIYPPNSILFRVSMLMRGGKGAVFCSTIPCYDIKNLISFMNVPPQHLTQSERVSEATMAYKKTFWEEKGFPDEVKIAEGDAFIRGREHMCREISPQEVIVSLVHPRTTSSRKAPKGMEPNGCHFGFTDDLYKMLGRIAEQLS</sequence>
<dbReference type="PANTHER" id="PTHR22916">
    <property type="entry name" value="GLYCOSYLTRANSFERASE"/>
    <property type="match status" value="1"/>
</dbReference>
<dbReference type="AlphaFoldDB" id="A0A6C0I7F0"/>